<reference evidence="1 2" key="1">
    <citation type="submission" date="2017-07" db="EMBL/GenBank/DDBJ databases">
        <title>Complete genome sequence of Spiroplasma corruscae EC-1 (DSM 19793).</title>
        <authorList>
            <person name="Tsai Y.-M."/>
            <person name="Lo W.-S."/>
            <person name="Kuo C.-H."/>
        </authorList>
    </citation>
    <scope>NUCLEOTIDE SEQUENCE [LARGE SCALE GENOMIC DNA]</scope>
    <source>
        <strain evidence="1 2">EC-1</strain>
    </source>
</reference>
<evidence type="ECO:0000313" key="1">
    <source>
        <dbReference type="EMBL" id="ASP28259.1"/>
    </source>
</evidence>
<dbReference type="EMBL" id="CP022535">
    <property type="protein sequence ID" value="ASP28259.1"/>
    <property type="molecule type" value="Genomic_DNA"/>
</dbReference>
<gene>
    <name evidence="1" type="ORF">SCORR_v1c04870</name>
</gene>
<proteinExistence type="predicted"/>
<dbReference type="AlphaFoldDB" id="A0A222EP21"/>
<dbReference type="OrthoDB" id="389503at2"/>
<sequence length="349" mass="39988">MNLFKKIMFSVLGFSTITTSTSLIVSCEVPVDNTYKSPSDISRLWNFKSFKSISIDDLNLKDKKENGVSLYKELIKLIGFRFSDFDSSEIILNQDQEVISNLNFYKNKINFQIYANQNNDSLIIDSSSNSSSDSSSDSSNYIKNIKKYLDFSFINNEITEKSESIVFYFKYKIGDGDYSSSFLDFNITNKPLFSDKDGSRKLSGLIKNPNTTKEANSNTYILKIDDQFRDSFKVVSNISENISDEELKNYYSSINTVVKGLFFSIYKKFNISANDFEMLLSLKLMRNSSGDYTYKLQLSTPEEFVYYSATHDKKYLTNLISISKLQSDNSKEGNQISTIIFGVDFIKFV</sequence>
<protein>
    <recommendedName>
        <fullName evidence="3">Lipoprotein</fullName>
    </recommendedName>
</protein>
<name>A0A222EP21_9MOLU</name>
<organism evidence="1 2">
    <name type="scientific">Spiroplasma corruscae</name>
    <dbReference type="NCBI Taxonomy" id="216934"/>
    <lineage>
        <taxon>Bacteria</taxon>
        <taxon>Bacillati</taxon>
        <taxon>Mycoplasmatota</taxon>
        <taxon>Mollicutes</taxon>
        <taxon>Entomoplasmatales</taxon>
        <taxon>Spiroplasmataceae</taxon>
        <taxon>Spiroplasma</taxon>
    </lineage>
</organism>
<accession>A0A222EP21</accession>
<dbReference type="KEGG" id="scou:SCORR_v1c04870"/>
<dbReference type="RefSeq" id="WP_094048825.1">
    <property type="nucleotide sequence ID" value="NZ_CP022535.1"/>
</dbReference>
<keyword evidence="2" id="KW-1185">Reference proteome</keyword>
<dbReference type="Proteomes" id="UP000203229">
    <property type="component" value="Chromosome"/>
</dbReference>
<dbReference type="PROSITE" id="PS51257">
    <property type="entry name" value="PROKAR_LIPOPROTEIN"/>
    <property type="match status" value="1"/>
</dbReference>
<evidence type="ECO:0000313" key="2">
    <source>
        <dbReference type="Proteomes" id="UP000203229"/>
    </source>
</evidence>
<evidence type="ECO:0008006" key="3">
    <source>
        <dbReference type="Google" id="ProtNLM"/>
    </source>
</evidence>